<accession>A0A9D9HEB5</accession>
<sequence>MFTAAILFLHEGRASADTPENYRTGMAASVEMSSGLVFRGSGIGSPDYSLGMSVGYRFSHLFMVSAGISGINSVNTGTTSLPVFLRLRSDFLDTKVSPFAELEVAYSFQFTPSRNREQAIRTNNTVFGYRLEELGYSDVEAYRQDFLAGYSDPEKAATAWRAELSRLKSFRNGSRDYIAVDGNNIHYGKDGLSVSATIGCSWKVSEHRMDFGVTFGMSQYFEGTCIRTSANEFRRFGFVDALPDGTRVRAAGRPVFKDRFSPEARFRLGFWF</sequence>
<evidence type="ECO:0000313" key="1">
    <source>
        <dbReference type="EMBL" id="MBO8447659.1"/>
    </source>
</evidence>
<proteinExistence type="predicted"/>
<evidence type="ECO:0000313" key="2">
    <source>
        <dbReference type="Proteomes" id="UP000810252"/>
    </source>
</evidence>
<reference evidence="1" key="1">
    <citation type="submission" date="2020-10" db="EMBL/GenBank/DDBJ databases">
        <authorList>
            <person name="Gilroy R."/>
        </authorList>
    </citation>
    <scope>NUCLEOTIDE SEQUENCE</scope>
    <source>
        <strain evidence="1">20514</strain>
    </source>
</reference>
<dbReference type="AlphaFoldDB" id="A0A9D9HEB5"/>
<name>A0A9D9HEB5_9BACT</name>
<gene>
    <name evidence="1" type="ORF">IAC29_00115</name>
</gene>
<organism evidence="1 2">
    <name type="scientific">Candidatus Cryptobacteroides merdigallinarum</name>
    <dbReference type="NCBI Taxonomy" id="2840770"/>
    <lineage>
        <taxon>Bacteria</taxon>
        <taxon>Pseudomonadati</taxon>
        <taxon>Bacteroidota</taxon>
        <taxon>Bacteroidia</taxon>
        <taxon>Bacteroidales</taxon>
        <taxon>Candidatus Cryptobacteroides</taxon>
    </lineage>
</organism>
<dbReference type="Proteomes" id="UP000810252">
    <property type="component" value="Unassembled WGS sequence"/>
</dbReference>
<comment type="caution">
    <text evidence="1">The sequence shown here is derived from an EMBL/GenBank/DDBJ whole genome shotgun (WGS) entry which is preliminary data.</text>
</comment>
<protein>
    <submittedName>
        <fullName evidence="1">Uncharacterized protein</fullName>
    </submittedName>
</protein>
<dbReference type="EMBL" id="JADIMQ010000003">
    <property type="protein sequence ID" value="MBO8447659.1"/>
    <property type="molecule type" value="Genomic_DNA"/>
</dbReference>
<reference evidence="1" key="2">
    <citation type="journal article" date="2021" name="PeerJ">
        <title>Extensive microbial diversity within the chicken gut microbiome revealed by metagenomics and culture.</title>
        <authorList>
            <person name="Gilroy R."/>
            <person name="Ravi A."/>
            <person name="Getino M."/>
            <person name="Pursley I."/>
            <person name="Horton D.L."/>
            <person name="Alikhan N.F."/>
            <person name="Baker D."/>
            <person name="Gharbi K."/>
            <person name="Hall N."/>
            <person name="Watson M."/>
            <person name="Adriaenssens E.M."/>
            <person name="Foster-Nyarko E."/>
            <person name="Jarju S."/>
            <person name="Secka A."/>
            <person name="Antonio M."/>
            <person name="Oren A."/>
            <person name="Chaudhuri R.R."/>
            <person name="La Ragione R."/>
            <person name="Hildebrand F."/>
            <person name="Pallen M.J."/>
        </authorList>
    </citation>
    <scope>NUCLEOTIDE SEQUENCE</scope>
    <source>
        <strain evidence="1">20514</strain>
    </source>
</reference>